<keyword evidence="4 7" id="KW-1133">Transmembrane helix</keyword>
<accession>A0A6L9S6A3</accession>
<feature type="domain" description="NADH:quinone oxidoreductase/Mrp antiporter transmembrane" evidence="8">
    <location>
        <begin position="133"/>
        <end position="424"/>
    </location>
</feature>
<feature type="transmembrane region" description="Helical" evidence="7">
    <location>
        <begin position="115"/>
        <end position="132"/>
    </location>
</feature>
<evidence type="ECO:0000256" key="1">
    <source>
        <dbReference type="ARBA" id="ARBA00004127"/>
    </source>
</evidence>
<protein>
    <submittedName>
        <fullName evidence="9">NADH-quinone oxidoreductase subunit M</fullName>
        <ecNumber evidence="9">1.6.5.11</ecNumber>
    </submittedName>
</protein>
<dbReference type="GO" id="GO:0012505">
    <property type="term" value="C:endomembrane system"/>
    <property type="evidence" value="ECO:0007669"/>
    <property type="project" value="UniProtKB-SubCell"/>
</dbReference>
<proteinExistence type="inferred from homology"/>
<reference evidence="9 10" key="1">
    <citation type="submission" date="2020-02" db="EMBL/GenBank/DDBJ databases">
        <authorList>
            <person name="Li X.-J."/>
            <person name="Han X.-M."/>
        </authorList>
    </citation>
    <scope>NUCLEOTIDE SEQUENCE [LARGE SCALE GENOMIC DNA]</scope>
    <source>
        <strain evidence="9 10">CCTCC AB 2017055</strain>
    </source>
</reference>
<comment type="subcellular location">
    <subcellularLocation>
        <location evidence="1">Endomembrane system</location>
        <topology evidence="1">Multi-pass membrane protein</topology>
    </subcellularLocation>
    <subcellularLocation>
        <location evidence="6">Membrane</location>
        <topology evidence="6">Multi-pass membrane protein</topology>
    </subcellularLocation>
</comment>
<dbReference type="GO" id="GO:0048039">
    <property type="term" value="F:ubiquinone binding"/>
    <property type="evidence" value="ECO:0007669"/>
    <property type="project" value="TreeGrafter"/>
</dbReference>
<evidence type="ECO:0000256" key="5">
    <source>
        <dbReference type="ARBA" id="ARBA00023136"/>
    </source>
</evidence>
<keyword evidence="5 7" id="KW-0472">Membrane</keyword>
<gene>
    <name evidence="9" type="ORF">G1H10_08935</name>
</gene>
<dbReference type="GO" id="GO:0016020">
    <property type="term" value="C:membrane"/>
    <property type="evidence" value="ECO:0007669"/>
    <property type="project" value="UniProtKB-SubCell"/>
</dbReference>
<feature type="transmembrane region" description="Helical" evidence="7">
    <location>
        <begin position="339"/>
        <end position="357"/>
    </location>
</feature>
<name>A0A6L9S6A3_9ACTN</name>
<feature type="transmembrane region" description="Helical" evidence="7">
    <location>
        <begin position="216"/>
        <end position="238"/>
    </location>
</feature>
<feature type="transmembrane region" description="Helical" evidence="7">
    <location>
        <begin position="169"/>
        <end position="189"/>
    </location>
</feature>
<feature type="transmembrane region" description="Helical" evidence="7">
    <location>
        <begin position="378"/>
        <end position="400"/>
    </location>
</feature>
<comment type="caution">
    <text evidence="9">The sequence shown here is derived from an EMBL/GenBank/DDBJ whole genome shotgun (WGS) entry which is preliminary data.</text>
</comment>
<dbReference type="InterPro" id="IPR003918">
    <property type="entry name" value="NADH_UbQ_OxRdtase"/>
</dbReference>
<feature type="transmembrane region" description="Helical" evidence="7">
    <location>
        <begin position="308"/>
        <end position="327"/>
    </location>
</feature>
<dbReference type="InterPro" id="IPR010227">
    <property type="entry name" value="NADH_Q_OxRdtase_chainM/4"/>
</dbReference>
<dbReference type="AlphaFoldDB" id="A0A6L9S6A3"/>
<dbReference type="PRINTS" id="PR01437">
    <property type="entry name" value="NUOXDRDTASE4"/>
</dbReference>
<feature type="transmembrane region" description="Helical" evidence="7">
    <location>
        <begin position="412"/>
        <end position="434"/>
    </location>
</feature>
<evidence type="ECO:0000256" key="4">
    <source>
        <dbReference type="ARBA" id="ARBA00022989"/>
    </source>
</evidence>
<keyword evidence="3 6" id="KW-0812">Transmembrane</keyword>
<keyword evidence="9" id="KW-0560">Oxidoreductase</keyword>
<feature type="transmembrane region" description="Helical" evidence="7">
    <location>
        <begin position="73"/>
        <end position="103"/>
    </location>
</feature>
<feature type="transmembrane region" description="Helical" evidence="7">
    <location>
        <begin position="280"/>
        <end position="301"/>
    </location>
</feature>
<keyword evidence="10" id="KW-1185">Reference proteome</keyword>
<evidence type="ECO:0000259" key="8">
    <source>
        <dbReference type="Pfam" id="PF00361"/>
    </source>
</evidence>
<dbReference type="PANTHER" id="PTHR43507">
    <property type="entry name" value="NADH-UBIQUINONE OXIDOREDUCTASE CHAIN 4"/>
    <property type="match status" value="1"/>
</dbReference>
<evidence type="ECO:0000256" key="2">
    <source>
        <dbReference type="ARBA" id="ARBA00009025"/>
    </source>
</evidence>
<dbReference type="Pfam" id="PF00361">
    <property type="entry name" value="Proton_antipo_M"/>
    <property type="match status" value="1"/>
</dbReference>
<evidence type="ECO:0000313" key="9">
    <source>
        <dbReference type="EMBL" id="NEE00291.1"/>
    </source>
</evidence>
<feature type="transmembrane region" description="Helical" evidence="7">
    <location>
        <begin position="454"/>
        <end position="473"/>
    </location>
</feature>
<feature type="transmembrane region" description="Helical" evidence="7">
    <location>
        <begin position="6"/>
        <end position="23"/>
    </location>
</feature>
<evidence type="ECO:0000256" key="3">
    <source>
        <dbReference type="ARBA" id="ARBA00022692"/>
    </source>
</evidence>
<dbReference type="Proteomes" id="UP000475214">
    <property type="component" value="Unassembled WGS sequence"/>
</dbReference>
<organism evidence="9 10">
    <name type="scientific">Phytoactinopolyspora halotolerans</name>
    <dbReference type="NCBI Taxonomy" id="1981512"/>
    <lineage>
        <taxon>Bacteria</taxon>
        <taxon>Bacillati</taxon>
        <taxon>Actinomycetota</taxon>
        <taxon>Actinomycetes</taxon>
        <taxon>Jiangellales</taxon>
        <taxon>Jiangellaceae</taxon>
        <taxon>Phytoactinopolyspora</taxon>
    </lineage>
</organism>
<evidence type="ECO:0000256" key="6">
    <source>
        <dbReference type="RuleBase" id="RU000320"/>
    </source>
</evidence>
<comment type="similarity">
    <text evidence="2">Belongs to the complex I subunit 4 family.</text>
</comment>
<feature type="transmembrane region" description="Helical" evidence="7">
    <location>
        <begin position="35"/>
        <end position="53"/>
    </location>
</feature>
<dbReference type="PANTHER" id="PTHR43507:SF1">
    <property type="entry name" value="NADH-UBIQUINONE OXIDOREDUCTASE CHAIN 4"/>
    <property type="match status" value="1"/>
</dbReference>
<feature type="transmembrane region" description="Helical" evidence="7">
    <location>
        <begin position="250"/>
        <end position="274"/>
    </location>
</feature>
<evidence type="ECO:0000313" key="10">
    <source>
        <dbReference type="Proteomes" id="UP000475214"/>
    </source>
</evidence>
<dbReference type="EMBL" id="JAAGOA010000005">
    <property type="protein sequence ID" value="NEE00291.1"/>
    <property type="molecule type" value="Genomic_DNA"/>
</dbReference>
<dbReference type="GO" id="GO:0008137">
    <property type="term" value="F:NADH dehydrogenase (ubiquinone) activity"/>
    <property type="evidence" value="ECO:0007669"/>
    <property type="project" value="InterPro"/>
</dbReference>
<dbReference type="InterPro" id="IPR001750">
    <property type="entry name" value="ND/Mrp_TM"/>
</dbReference>
<sequence length="513" mass="54689">MTFPWLTTLIAVPALGAVLTALVPQGRSRLAKQVALAFAILTLGFAVAVIAQFDLGGDRFQLTEQNEWISALGIYWALGVDGIGVALVGLTAVATPIVALAMWPEAEESKRDPKVYFALLLAVEALTITAFVAKDLLLFYIVFEAMLIPLYFMIGMYGGPQRRYAALKFLLYNLFGGLVMLAAVIGVYAESADAGQASFLLADLMALDIPVETQRWLFLGFMLAFAIKAPLWPFHTWLPDAAAEATPSNAAFLSGVADKVGTFGMIALAVPLFPQAAEDFAPVIVALAVISIIYGALLAIGQTDMKRLIGYTSISHFGFIVLGIFALTDRGMTGSTFYMINHGLSTIALFVIVGFMISRRQSRLIADYGGIQKPAPKLAGAFLIAGLSGLALPPLATFLSEFLVIVGTFEEYRAAAVVATLGIVLAALYILWLYQRTMTGPVGEENADTRDLGLRETIVVAPLLALILAVGVFPRTVVDVIDEGVGPTLSDVGVEAPDPLVSVTDQAAEGDEE</sequence>
<dbReference type="NCBIfam" id="TIGR01972">
    <property type="entry name" value="NDH_I_M"/>
    <property type="match status" value="1"/>
</dbReference>
<dbReference type="GO" id="GO:0042773">
    <property type="term" value="P:ATP synthesis coupled electron transport"/>
    <property type="evidence" value="ECO:0007669"/>
    <property type="project" value="InterPro"/>
</dbReference>
<dbReference type="GO" id="GO:0015990">
    <property type="term" value="P:electron transport coupled proton transport"/>
    <property type="evidence" value="ECO:0007669"/>
    <property type="project" value="TreeGrafter"/>
</dbReference>
<feature type="transmembrane region" description="Helical" evidence="7">
    <location>
        <begin position="138"/>
        <end position="157"/>
    </location>
</feature>
<dbReference type="GO" id="GO:0003954">
    <property type="term" value="F:NADH dehydrogenase activity"/>
    <property type="evidence" value="ECO:0007669"/>
    <property type="project" value="TreeGrafter"/>
</dbReference>
<dbReference type="NCBIfam" id="NF004500">
    <property type="entry name" value="PRK05846.1-4"/>
    <property type="match status" value="1"/>
</dbReference>
<evidence type="ECO:0000256" key="7">
    <source>
        <dbReference type="SAM" id="Phobius"/>
    </source>
</evidence>
<dbReference type="EC" id="1.6.5.11" evidence="9"/>